<evidence type="ECO:0000256" key="6">
    <source>
        <dbReference type="ARBA" id="ARBA00023136"/>
    </source>
</evidence>
<dbReference type="PANTHER" id="PTHR35093">
    <property type="entry name" value="OUTER MEMBRANE PROTEIN NMB0088-RELATED"/>
    <property type="match status" value="1"/>
</dbReference>
<evidence type="ECO:0000313" key="9">
    <source>
        <dbReference type="EMBL" id="ABQ79014.1"/>
    </source>
</evidence>
<evidence type="ECO:0007829" key="12">
    <source>
        <dbReference type="PDB" id="6Z37"/>
    </source>
</evidence>
<organism evidence="9">
    <name type="scientific">Pseudomonas putida (strain ATCC 700007 / DSM 6899 / JCM 31910 / BCRC 17059 / LMG 24140 / F1)</name>
    <dbReference type="NCBI Taxonomy" id="351746"/>
    <lineage>
        <taxon>Bacteria</taxon>
        <taxon>Pseudomonadati</taxon>
        <taxon>Pseudomonadota</taxon>
        <taxon>Gammaproteobacteria</taxon>
        <taxon>Pseudomonadales</taxon>
        <taxon>Pseudomonadaceae</taxon>
        <taxon>Pseudomonas</taxon>
    </lineage>
</organism>
<evidence type="ECO:0000256" key="1">
    <source>
        <dbReference type="ARBA" id="ARBA00004571"/>
    </source>
</evidence>
<dbReference type="HOGENOM" id="CLU_035981_1_1_6"/>
<dbReference type="Gene3D" id="2.40.160.60">
    <property type="entry name" value="Outer membrane protein transport protein (OMPP1/FadL/TodX)"/>
    <property type="match status" value="1"/>
</dbReference>
<dbReference type="PDB" id="3BRZ">
    <property type="method" value="X-ray"/>
    <property type="resolution" value="3.20 A"/>
    <property type="chains" value="A=21-453"/>
</dbReference>
<feature type="chain" id="PRO_5002688948" evidence="8">
    <location>
        <begin position="21"/>
        <end position="453"/>
    </location>
</feature>
<evidence type="ECO:0007829" key="10">
    <source>
        <dbReference type="PDB" id="3BRZ"/>
    </source>
</evidence>
<reference evidence="12" key="3">
    <citation type="journal article" date="2020" name="Nat. Commun.">
        <title>Uptake of monoaromatic hydrocarbons during biodegradation by FadL channel-mediated lateral diffusion.</title>
        <authorList>
            <person name="Somboon K."/>
            <person name="Doble A."/>
            <person name="Bulmer D."/>
            <person name="Basle A."/>
            <person name="Khalid S."/>
            <person name="van den Berg B."/>
        </authorList>
    </citation>
    <scope>X-RAY CRYSTALLOGRAPHY (3.05 ANGSTROMS) OF 21-92 AND 100-453</scope>
</reference>
<keyword evidence="6" id="KW-0472">Membrane</keyword>
<dbReference type="PDB" id="6Z37">
    <property type="method" value="X-ray"/>
    <property type="resolution" value="3.05 A"/>
    <property type="chains" value="A=21-92, A=100-453"/>
</dbReference>
<gene>
    <name evidence="9" type="ordered locus">Pput_2883</name>
</gene>
<keyword evidence="3" id="KW-1134">Transmembrane beta strand</keyword>
<dbReference type="EMBL" id="CP000712">
    <property type="protein sequence ID" value="ABQ79014.1"/>
    <property type="molecule type" value="Genomic_DNA"/>
</dbReference>
<dbReference type="EvolutionaryTrace" id="A5W4F4"/>
<evidence type="ECO:0000256" key="2">
    <source>
        <dbReference type="ARBA" id="ARBA00008163"/>
    </source>
</evidence>
<evidence type="ECO:0000256" key="5">
    <source>
        <dbReference type="ARBA" id="ARBA00022729"/>
    </source>
</evidence>
<proteinExistence type="evidence at protein level"/>
<reference evidence="9" key="1">
    <citation type="submission" date="2007-05" db="EMBL/GenBank/DDBJ databases">
        <title>Complete sequence of Pseudomonas putida F1.</title>
        <authorList>
            <consortium name="US DOE Joint Genome Institute"/>
            <person name="Copeland A."/>
            <person name="Lucas S."/>
            <person name="Lapidus A."/>
            <person name="Barry K."/>
            <person name="Detter J.C."/>
            <person name="Glavina del Rio T."/>
            <person name="Hammon N."/>
            <person name="Israni S."/>
            <person name="Dalin E."/>
            <person name="Tice H."/>
            <person name="Pitluck S."/>
            <person name="Chain P."/>
            <person name="Malfatti S."/>
            <person name="Shin M."/>
            <person name="Vergez L."/>
            <person name="Schmutz J."/>
            <person name="Larimer F."/>
            <person name="Land M."/>
            <person name="Hauser L."/>
            <person name="Kyrpides N."/>
            <person name="Lykidis A."/>
            <person name="Parales R."/>
            <person name="Richardson P."/>
        </authorList>
    </citation>
    <scope>NUCLEOTIDE SEQUENCE [LARGE SCALE GENOMIC DNA]</scope>
    <source>
        <strain evidence="9">F1</strain>
    </source>
</reference>
<dbReference type="PDBsum" id="3BS0"/>
<name>A5W4F4_PSEP1</name>
<reference evidence="10 11" key="2">
    <citation type="journal article" date="2008" name="Proc. Natl. Acad. Sci. U.S.A.">
        <title>Outer-membrane transport of aromatic hydrocarbons as a first step in biodegradation.</title>
        <authorList>
            <person name="Hearn E.M."/>
            <person name="Patel D.R."/>
            <person name="van den Berg B."/>
        </authorList>
    </citation>
    <scope>X-RAY CRYSTALLOGRAPHY (2.60 ANGSTROMS) OF 21-453</scope>
</reference>
<evidence type="ECO:0000256" key="4">
    <source>
        <dbReference type="ARBA" id="ARBA00022692"/>
    </source>
</evidence>
<dbReference type="Pfam" id="PF03349">
    <property type="entry name" value="Toluene_X"/>
    <property type="match status" value="1"/>
</dbReference>
<evidence type="ECO:0000256" key="7">
    <source>
        <dbReference type="ARBA" id="ARBA00023237"/>
    </source>
</evidence>
<dbReference type="SMR" id="A5W4F4"/>
<dbReference type="KEGG" id="ppf:Pput_2883"/>
<dbReference type="PDBsum" id="3BRZ"/>
<keyword evidence="10 11" id="KW-0002">3D-structure</keyword>
<dbReference type="PDB" id="3BS0">
    <property type="method" value="X-ray"/>
    <property type="resolution" value="2.60 A"/>
    <property type="chains" value="A/B=21-453"/>
</dbReference>
<dbReference type="eggNOG" id="COG2067">
    <property type="taxonomic scope" value="Bacteria"/>
</dbReference>
<keyword evidence="7" id="KW-0998">Cell outer membrane</keyword>
<dbReference type="GO" id="GO:0015483">
    <property type="term" value="F:long-chain fatty acid transporting porin activity"/>
    <property type="evidence" value="ECO:0007669"/>
    <property type="project" value="TreeGrafter"/>
</dbReference>
<protein>
    <submittedName>
        <fullName evidence="9">Membrane protein involved in aromatic hydrocarbon degradation</fullName>
    </submittedName>
</protein>
<dbReference type="PANTHER" id="PTHR35093:SF8">
    <property type="entry name" value="OUTER MEMBRANE PROTEIN NMB0088-RELATED"/>
    <property type="match status" value="1"/>
</dbReference>
<evidence type="ECO:0000256" key="3">
    <source>
        <dbReference type="ARBA" id="ARBA00022452"/>
    </source>
</evidence>
<dbReference type="InterPro" id="IPR005017">
    <property type="entry name" value="OMPP1/FadL/TodX"/>
</dbReference>
<keyword evidence="5 8" id="KW-0732">Signal</keyword>
<evidence type="ECO:0007829" key="11">
    <source>
        <dbReference type="PDB" id="3BS0"/>
    </source>
</evidence>
<accession>A5W4F4</accession>
<dbReference type="DrugBank" id="DB04233">
    <property type="generic name" value="(Hydroxyethyloxy)Tri(Ethyloxy)Octane"/>
</dbReference>
<evidence type="ECO:0000256" key="8">
    <source>
        <dbReference type="SAM" id="SignalP"/>
    </source>
</evidence>
<feature type="signal peptide" evidence="8">
    <location>
        <begin position="1"/>
        <end position="20"/>
    </location>
</feature>
<comment type="similarity">
    <text evidence="2">Belongs to the OmpP1/FadL family.</text>
</comment>
<comment type="subcellular location">
    <subcellularLocation>
        <location evidence="1">Cell outer membrane</location>
        <topology evidence="1">Multi-pass membrane protein</topology>
    </subcellularLocation>
</comment>
<dbReference type="GO" id="GO:0009279">
    <property type="term" value="C:cell outer membrane"/>
    <property type="evidence" value="ECO:0007669"/>
    <property type="project" value="UniProtKB-SubCell"/>
</dbReference>
<dbReference type="AlphaFoldDB" id="A5W4F4"/>
<dbReference type="SUPFAM" id="SSF56935">
    <property type="entry name" value="Porins"/>
    <property type="match status" value="1"/>
</dbReference>
<sequence length="453" mass="48225" precursor="true">MKIASVLALPLSGYAFSVHATQVFDLEGYGAISRAMGGTSSSYYTGNAALISNPATLSFAPDGNQFELGLDVVTTDIKVHDSHGAEAKSSTRSNNRGPYVGPQLSYVAQLDDWRFGAGLFVSSGLGTEYGSKSFLSQTENGIQTSFDNSSRLIVLRAPIGFSYQATSKLTFGASVDLVWTSLNLELLLPSSQVGALTAQGNLSGGLVPSLAGFVGTGGAAHFSLSRNSTAGGAVDAVGWGGRLGLTYKLTDNTVLGAMYNFKTSVGDLEGKATLSAISGDGAVLPLDGDIRVKNFEMPASLTLGLAHQFNERWVVAADIKRAYWGDVMDSMNVAFISQLGGIDVALPHRYQDITVASIGTAYKYNNDLTLRAGYSYAQQALDSELILPVIPAYLKRHVTFGGEYDFDKDSRINLAISFGLRERVQTPSYLAGTEMLRQSHSQINAVVSYSKNF</sequence>
<keyword evidence="4" id="KW-0812">Transmembrane</keyword>